<organism evidence="3 4">
    <name type="scientific">Caulobacter rhizosphaerae</name>
    <dbReference type="NCBI Taxonomy" id="2010972"/>
    <lineage>
        <taxon>Bacteria</taxon>
        <taxon>Pseudomonadati</taxon>
        <taxon>Pseudomonadota</taxon>
        <taxon>Alphaproteobacteria</taxon>
        <taxon>Caulobacterales</taxon>
        <taxon>Caulobacteraceae</taxon>
        <taxon>Caulobacter</taxon>
    </lineage>
</organism>
<dbReference type="PANTHER" id="PTHR11786:SF0">
    <property type="entry name" value="ARYLAMINE N-ACETYLTRANSFERASE 4-RELATED"/>
    <property type="match status" value="1"/>
</dbReference>
<dbReference type="EC" id="2.3.1.118" evidence="3"/>
<dbReference type="Pfam" id="PF00797">
    <property type="entry name" value="Acetyltransf_2"/>
    <property type="match status" value="1"/>
</dbReference>
<protein>
    <submittedName>
        <fullName evidence="3">N-hydroxyarylamine O-acetyltransferase</fullName>
        <ecNumber evidence="3">2.3.1.118</ecNumber>
    </submittedName>
</protein>
<evidence type="ECO:0000256" key="1">
    <source>
        <dbReference type="ARBA" id="ARBA00006547"/>
    </source>
</evidence>
<gene>
    <name evidence="3" type="ORF">J2800_004932</name>
</gene>
<dbReference type="Gene3D" id="2.40.128.150">
    <property type="entry name" value="Cysteine proteinases"/>
    <property type="match status" value="1"/>
</dbReference>
<dbReference type="Gene3D" id="3.30.2140.10">
    <property type="entry name" value="Arylamine N-acetyltransferase"/>
    <property type="match status" value="1"/>
</dbReference>
<evidence type="ECO:0000313" key="3">
    <source>
        <dbReference type="EMBL" id="MDR6534161.1"/>
    </source>
</evidence>
<comment type="caution">
    <text evidence="3">The sequence shown here is derived from an EMBL/GenBank/DDBJ whole genome shotgun (WGS) entry which is preliminary data.</text>
</comment>
<name>A0ABU1N7V5_9CAUL</name>
<sequence>MSKLDIAPAQAASPSVDLDAYFARIGYDGPREPTLGVLRALHQKHPDAIPFENLDVLLGKAISLDPAEVDAKLIAAGRGGYCYEQNGLFKRVLTALGFEVTGLMARVLWMVPDHLPPRPRSHMVLAVRAPGDDTTWLADVGFGGCVLTGPLALFSDAVQATPNGDFRILPVDELGGERQVQANLSGRWAATYQVALGAWADQDYEQANFYTYAHPSSHFTFSLTAGRTTPTARYALKNNRLTWRDASGALVEQRDLSADELETTLRDVLGLPVQPAWRPLIETIVGWGTQA</sequence>
<comment type="similarity">
    <text evidence="1 2">Belongs to the arylamine N-acetyltransferase family.</text>
</comment>
<dbReference type="SUPFAM" id="SSF54001">
    <property type="entry name" value="Cysteine proteinases"/>
    <property type="match status" value="1"/>
</dbReference>
<dbReference type="PANTHER" id="PTHR11786">
    <property type="entry name" value="N-HYDROXYARYLAMINE O-ACETYLTRANSFERASE"/>
    <property type="match status" value="1"/>
</dbReference>
<dbReference type="Proteomes" id="UP001262754">
    <property type="component" value="Unassembled WGS sequence"/>
</dbReference>
<evidence type="ECO:0000256" key="2">
    <source>
        <dbReference type="RuleBase" id="RU003452"/>
    </source>
</evidence>
<dbReference type="InterPro" id="IPR038765">
    <property type="entry name" value="Papain-like_cys_pep_sf"/>
</dbReference>
<accession>A0ABU1N7V5</accession>
<dbReference type="GO" id="GO:0046990">
    <property type="term" value="F:N-hydroxyarylamine O-acetyltransferase activity"/>
    <property type="evidence" value="ECO:0007669"/>
    <property type="project" value="UniProtKB-EC"/>
</dbReference>
<dbReference type="InterPro" id="IPR001447">
    <property type="entry name" value="Arylamine_N-AcTrfase"/>
</dbReference>
<evidence type="ECO:0000313" key="4">
    <source>
        <dbReference type="Proteomes" id="UP001262754"/>
    </source>
</evidence>
<reference evidence="3 4" key="1">
    <citation type="submission" date="2023-07" db="EMBL/GenBank/DDBJ databases">
        <title>Sorghum-associated microbial communities from plants grown in Nebraska, USA.</title>
        <authorList>
            <person name="Schachtman D."/>
        </authorList>
    </citation>
    <scope>NUCLEOTIDE SEQUENCE [LARGE SCALE GENOMIC DNA]</scope>
    <source>
        <strain evidence="3 4">DS2154</strain>
    </source>
</reference>
<keyword evidence="3" id="KW-0012">Acyltransferase</keyword>
<keyword evidence="4" id="KW-1185">Reference proteome</keyword>
<dbReference type="EMBL" id="JAVDRL010000021">
    <property type="protein sequence ID" value="MDR6534161.1"/>
    <property type="molecule type" value="Genomic_DNA"/>
</dbReference>
<proteinExistence type="inferred from homology"/>
<dbReference type="RefSeq" id="WP_310035347.1">
    <property type="nucleotide sequence ID" value="NZ_JAVDRL010000021.1"/>
</dbReference>
<dbReference type="PRINTS" id="PR01543">
    <property type="entry name" value="ANATRNSFRASE"/>
</dbReference>
<keyword evidence="3" id="KW-0808">Transferase</keyword>